<keyword evidence="9" id="KW-0436">Ligase</keyword>
<name>A0A6G6GQV4_9FLAO</name>
<evidence type="ECO:0000256" key="11">
    <source>
        <dbReference type="ARBA" id="ARBA00022741"/>
    </source>
</evidence>
<dbReference type="KEGG" id="mgel:G5B37_12345"/>
<evidence type="ECO:0000256" key="1">
    <source>
        <dbReference type="ARBA" id="ARBA00001946"/>
    </source>
</evidence>
<gene>
    <name evidence="24" type="ORF">G5B37_12345</name>
</gene>
<dbReference type="InterPro" id="IPR036565">
    <property type="entry name" value="Mur-like_cat_sf"/>
</dbReference>
<evidence type="ECO:0000256" key="2">
    <source>
        <dbReference type="ARBA" id="ARBA00002714"/>
    </source>
</evidence>
<organism evidence="24 25">
    <name type="scientific">Rasiella rasia</name>
    <dbReference type="NCBI Taxonomy" id="2744027"/>
    <lineage>
        <taxon>Bacteria</taxon>
        <taxon>Pseudomonadati</taxon>
        <taxon>Bacteroidota</taxon>
        <taxon>Flavobacteriia</taxon>
        <taxon>Flavobacteriales</taxon>
        <taxon>Flavobacteriaceae</taxon>
        <taxon>Rasiella</taxon>
    </lineage>
</organism>
<accession>A0A6G6GQV4</accession>
<dbReference type="Gene3D" id="3.40.1190.10">
    <property type="entry name" value="Mur-like, catalytic domain"/>
    <property type="match status" value="1"/>
</dbReference>
<comment type="pathway">
    <text evidence="3">Cofactor biosynthesis; tetrahydrofolate biosynthesis; 7,8-dihydrofolate from 2-amino-4-hydroxy-6-hydroxymethyl-7,8-dihydropteridine diphosphate and 4-aminobenzoate: step 2/2.</text>
</comment>
<evidence type="ECO:0000256" key="3">
    <source>
        <dbReference type="ARBA" id="ARBA00004799"/>
    </source>
</evidence>
<evidence type="ECO:0000256" key="19">
    <source>
        <dbReference type="ARBA" id="ARBA00047808"/>
    </source>
</evidence>
<keyword evidence="11" id="KW-0547">Nucleotide-binding</keyword>
<evidence type="ECO:0000313" key="25">
    <source>
        <dbReference type="Proteomes" id="UP000505306"/>
    </source>
</evidence>
<evidence type="ECO:0000256" key="18">
    <source>
        <dbReference type="ARBA" id="ARBA00047493"/>
    </source>
</evidence>
<keyword evidence="25" id="KW-1185">Reference proteome</keyword>
<dbReference type="SUPFAM" id="SSF53623">
    <property type="entry name" value="MurD-like peptide ligases, catalytic domain"/>
    <property type="match status" value="1"/>
</dbReference>
<dbReference type="EC" id="6.3.2.17" evidence="7"/>
<comment type="function">
    <text evidence="2">Functions in two distinct reactions of the de novo folate biosynthetic pathway. Catalyzes the addition of a glutamate residue to dihydropteroate (7,8-dihydropteroate or H2Pte) to form dihydrofolate (7,8-dihydrofolate monoglutamate or H2Pte-Glu). Also catalyzes successive additions of L-glutamate to tetrahydrofolate or 10-formyltetrahydrofolate or 5,10-methylenetetrahydrofolate, leading to folylpolyglutamate derivatives.</text>
</comment>
<dbReference type="GO" id="GO:0046656">
    <property type="term" value="P:folic acid biosynthetic process"/>
    <property type="evidence" value="ECO:0007669"/>
    <property type="project" value="UniProtKB-KW"/>
</dbReference>
<comment type="cofactor">
    <cofactor evidence="1">
        <name>Mg(2+)</name>
        <dbReference type="ChEBI" id="CHEBI:18420"/>
    </cofactor>
</comment>
<keyword evidence="13" id="KW-0460">Magnesium</keyword>
<dbReference type="InterPro" id="IPR004101">
    <property type="entry name" value="Mur_ligase_C"/>
</dbReference>
<dbReference type="InterPro" id="IPR001645">
    <property type="entry name" value="Folylpolyglutamate_synth"/>
</dbReference>
<dbReference type="Gene3D" id="3.90.190.20">
    <property type="entry name" value="Mur ligase, C-terminal domain"/>
    <property type="match status" value="1"/>
</dbReference>
<keyword evidence="10" id="KW-0479">Metal-binding</keyword>
<evidence type="ECO:0000256" key="8">
    <source>
        <dbReference type="ARBA" id="ARBA00019357"/>
    </source>
</evidence>
<dbReference type="EMBL" id="CP049057">
    <property type="protein sequence ID" value="QIE60932.1"/>
    <property type="molecule type" value="Genomic_DNA"/>
</dbReference>
<dbReference type="RefSeq" id="WP_164680946.1">
    <property type="nucleotide sequence ID" value="NZ_CP049057.1"/>
</dbReference>
<keyword evidence="12" id="KW-0067">ATP-binding</keyword>
<dbReference type="GO" id="GO:0004326">
    <property type="term" value="F:tetrahydrofolylpolyglutamate synthase activity"/>
    <property type="evidence" value="ECO:0007669"/>
    <property type="project" value="UniProtKB-EC"/>
</dbReference>
<dbReference type="PANTHER" id="PTHR11136:SF0">
    <property type="entry name" value="DIHYDROFOLATE SYNTHETASE-RELATED"/>
    <property type="match status" value="1"/>
</dbReference>
<dbReference type="InterPro" id="IPR018109">
    <property type="entry name" value="Folylpolyglutamate_synth_CS"/>
</dbReference>
<dbReference type="GO" id="GO:0005524">
    <property type="term" value="F:ATP binding"/>
    <property type="evidence" value="ECO:0007669"/>
    <property type="project" value="UniProtKB-KW"/>
</dbReference>
<dbReference type="GO" id="GO:0008841">
    <property type="term" value="F:dihydrofolate synthase activity"/>
    <property type="evidence" value="ECO:0007669"/>
    <property type="project" value="UniProtKB-EC"/>
</dbReference>
<reference evidence="24 25" key="1">
    <citation type="submission" date="2020-02" db="EMBL/GenBank/DDBJ databases">
        <title>Complete genome sequence of Flavobacteriaceae bacterium.</title>
        <authorList>
            <person name="Kim S.-J."/>
            <person name="Kim Y.-S."/>
            <person name="Kim K.-H."/>
        </authorList>
    </citation>
    <scope>NUCLEOTIDE SEQUENCE [LARGE SCALE GENOMIC DNA]</scope>
    <source>
        <strain evidence="24 25">RR4-40</strain>
    </source>
</reference>
<dbReference type="GO" id="GO:0046872">
    <property type="term" value="F:metal ion binding"/>
    <property type="evidence" value="ECO:0007669"/>
    <property type="project" value="UniProtKB-KW"/>
</dbReference>
<dbReference type="GO" id="GO:0005737">
    <property type="term" value="C:cytoplasm"/>
    <property type="evidence" value="ECO:0007669"/>
    <property type="project" value="TreeGrafter"/>
</dbReference>
<evidence type="ECO:0000259" key="22">
    <source>
        <dbReference type="Pfam" id="PF02875"/>
    </source>
</evidence>
<comment type="pathway">
    <text evidence="4">Cofactor biosynthesis; tetrahydrofolylpolyglutamate biosynthesis.</text>
</comment>
<comment type="catalytic activity">
    <reaction evidence="21">
        <text>7,8-dihydropteroate + L-glutamate + ATP = 7,8-dihydrofolate + ADP + phosphate + H(+)</text>
        <dbReference type="Rhea" id="RHEA:23584"/>
        <dbReference type="ChEBI" id="CHEBI:15378"/>
        <dbReference type="ChEBI" id="CHEBI:17839"/>
        <dbReference type="ChEBI" id="CHEBI:29985"/>
        <dbReference type="ChEBI" id="CHEBI:30616"/>
        <dbReference type="ChEBI" id="CHEBI:43474"/>
        <dbReference type="ChEBI" id="CHEBI:57451"/>
        <dbReference type="ChEBI" id="CHEBI:456216"/>
        <dbReference type="EC" id="6.3.2.12"/>
    </reaction>
</comment>
<evidence type="ECO:0000256" key="20">
    <source>
        <dbReference type="ARBA" id="ARBA00049035"/>
    </source>
</evidence>
<protein>
    <recommendedName>
        <fullName evidence="8">Dihydrofolate synthase/folylpolyglutamate synthase</fullName>
        <ecNumber evidence="6">6.3.2.12</ecNumber>
        <ecNumber evidence="7">6.3.2.17</ecNumber>
    </recommendedName>
    <alternativeName>
        <fullName evidence="17">Folylpoly-gamma-glutamate synthetase-dihydrofolate synthetase</fullName>
    </alternativeName>
    <alternativeName>
        <fullName evidence="15">Folylpolyglutamate synthetase</fullName>
    </alternativeName>
    <alternativeName>
        <fullName evidence="16">Tetrahydrofolylpolyglutamate synthase</fullName>
    </alternativeName>
</protein>
<dbReference type="SUPFAM" id="SSF53244">
    <property type="entry name" value="MurD-like peptide ligases, peptide-binding domain"/>
    <property type="match status" value="1"/>
</dbReference>
<dbReference type="Pfam" id="PF02875">
    <property type="entry name" value="Mur_ligase_C"/>
    <property type="match status" value="1"/>
</dbReference>
<keyword evidence="14" id="KW-0289">Folate biosynthesis</keyword>
<evidence type="ECO:0000256" key="17">
    <source>
        <dbReference type="ARBA" id="ARBA00032510"/>
    </source>
</evidence>
<evidence type="ECO:0000256" key="12">
    <source>
        <dbReference type="ARBA" id="ARBA00022840"/>
    </source>
</evidence>
<evidence type="ECO:0000313" key="24">
    <source>
        <dbReference type="EMBL" id="QIE60932.1"/>
    </source>
</evidence>
<sequence length="405" mass="44903">MNYSETIQWLFKQLPMYQRQGKVAYKANLDNTEALANYLNHPENGFKSVHVGGTNGKGSTSHMLASILQEAGYSVGLYTSPHLKDFRERIKINGEMISKRSVSSFVAKHQHFFEVQQLSFFEMTVGLAFDYFRKKKVDIAIVEVGLGGRLDSTNIITPEISVITNIGLDHTQFLGTTLSAIASEKGGIIKYGVPVVIGERVKETAAVFKKISEEKKAKLIFAEDTEFPYYSSDLKGNYQKNNQRTALTAITILRSQGWEISEENITNGLRYVTRNTGLQGRWQLLGENPKVICDTAHNMEGLNYVMKQLDTEDFESLHIVFGVVSDKDLNKILPLLPKEATYYFCSPNIPRALPATLLQETAGTFGLLGGCYNGVTAALKEAKKIASANDLIFVGGSTFVVAEVV</sequence>
<proteinExistence type="inferred from homology"/>
<evidence type="ECO:0000256" key="15">
    <source>
        <dbReference type="ARBA" id="ARBA00030048"/>
    </source>
</evidence>
<dbReference type="PROSITE" id="PS01012">
    <property type="entry name" value="FOLYLPOLYGLU_SYNT_2"/>
    <property type="match status" value="1"/>
</dbReference>
<evidence type="ECO:0000256" key="16">
    <source>
        <dbReference type="ARBA" id="ARBA00030592"/>
    </source>
</evidence>
<dbReference type="InterPro" id="IPR036615">
    <property type="entry name" value="Mur_ligase_C_dom_sf"/>
</dbReference>
<dbReference type="InterPro" id="IPR013221">
    <property type="entry name" value="Mur_ligase_cen"/>
</dbReference>
<evidence type="ECO:0000256" key="13">
    <source>
        <dbReference type="ARBA" id="ARBA00022842"/>
    </source>
</evidence>
<dbReference type="PROSITE" id="PS01011">
    <property type="entry name" value="FOLYLPOLYGLU_SYNT_1"/>
    <property type="match status" value="1"/>
</dbReference>
<comment type="catalytic activity">
    <reaction evidence="19">
        <text>10-formyltetrahydrofolyl-(gamma-L-Glu)(n) + L-glutamate + ATP = 10-formyltetrahydrofolyl-(gamma-L-Glu)(n+1) + ADP + phosphate + H(+)</text>
        <dbReference type="Rhea" id="RHEA:51904"/>
        <dbReference type="Rhea" id="RHEA-COMP:13088"/>
        <dbReference type="Rhea" id="RHEA-COMP:14300"/>
        <dbReference type="ChEBI" id="CHEBI:15378"/>
        <dbReference type="ChEBI" id="CHEBI:29985"/>
        <dbReference type="ChEBI" id="CHEBI:30616"/>
        <dbReference type="ChEBI" id="CHEBI:43474"/>
        <dbReference type="ChEBI" id="CHEBI:134413"/>
        <dbReference type="ChEBI" id="CHEBI:456216"/>
        <dbReference type="EC" id="6.3.2.17"/>
    </reaction>
</comment>
<feature type="domain" description="Mur ligase central" evidence="23">
    <location>
        <begin position="51"/>
        <end position="235"/>
    </location>
</feature>
<comment type="catalytic activity">
    <reaction evidence="18">
        <text>(6S)-5,6,7,8-tetrahydrofolyl-(gamma-L-Glu)(n) + L-glutamate + ATP = (6S)-5,6,7,8-tetrahydrofolyl-(gamma-L-Glu)(n+1) + ADP + phosphate + H(+)</text>
        <dbReference type="Rhea" id="RHEA:10580"/>
        <dbReference type="Rhea" id="RHEA-COMP:14738"/>
        <dbReference type="Rhea" id="RHEA-COMP:14740"/>
        <dbReference type="ChEBI" id="CHEBI:15378"/>
        <dbReference type="ChEBI" id="CHEBI:29985"/>
        <dbReference type="ChEBI" id="CHEBI:30616"/>
        <dbReference type="ChEBI" id="CHEBI:43474"/>
        <dbReference type="ChEBI" id="CHEBI:141005"/>
        <dbReference type="ChEBI" id="CHEBI:456216"/>
        <dbReference type="EC" id="6.3.2.17"/>
    </reaction>
</comment>
<feature type="domain" description="Mur ligase C-terminal" evidence="22">
    <location>
        <begin position="280"/>
        <end position="397"/>
    </location>
</feature>
<dbReference type="AlphaFoldDB" id="A0A6G6GQV4"/>
<dbReference type="NCBIfam" id="TIGR01499">
    <property type="entry name" value="folC"/>
    <property type="match status" value="1"/>
</dbReference>
<evidence type="ECO:0000256" key="6">
    <source>
        <dbReference type="ARBA" id="ARBA00013023"/>
    </source>
</evidence>
<dbReference type="FunFam" id="3.40.1190.10:FF:000011">
    <property type="entry name" value="Folylpolyglutamate synthase/dihydrofolate synthase"/>
    <property type="match status" value="1"/>
</dbReference>
<dbReference type="EC" id="6.3.2.12" evidence="6"/>
<evidence type="ECO:0000256" key="10">
    <source>
        <dbReference type="ARBA" id="ARBA00022723"/>
    </source>
</evidence>
<evidence type="ECO:0000256" key="5">
    <source>
        <dbReference type="ARBA" id="ARBA00008276"/>
    </source>
</evidence>
<dbReference type="Pfam" id="PF08245">
    <property type="entry name" value="Mur_ligase_M"/>
    <property type="match status" value="1"/>
</dbReference>
<dbReference type="Proteomes" id="UP000505306">
    <property type="component" value="Chromosome"/>
</dbReference>
<evidence type="ECO:0000256" key="9">
    <source>
        <dbReference type="ARBA" id="ARBA00022598"/>
    </source>
</evidence>
<dbReference type="PIRSF" id="PIRSF001563">
    <property type="entry name" value="Folylpolyglu_synth"/>
    <property type="match status" value="1"/>
</dbReference>
<comment type="similarity">
    <text evidence="5">Belongs to the folylpolyglutamate synthase family.</text>
</comment>
<evidence type="ECO:0000259" key="23">
    <source>
        <dbReference type="Pfam" id="PF08245"/>
    </source>
</evidence>
<dbReference type="PANTHER" id="PTHR11136">
    <property type="entry name" value="FOLYLPOLYGLUTAMATE SYNTHASE-RELATED"/>
    <property type="match status" value="1"/>
</dbReference>
<evidence type="ECO:0000256" key="7">
    <source>
        <dbReference type="ARBA" id="ARBA00013025"/>
    </source>
</evidence>
<comment type="catalytic activity">
    <reaction evidence="20">
        <text>(6R)-5,10-methylenetetrahydrofolyl-(gamma-L-Glu)(n) + L-glutamate + ATP = (6R)-5,10-methylenetetrahydrofolyl-(gamma-L-Glu)(n+1) + ADP + phosphate + H(+)</text>
        <dbReference type="Rhea" id="RHEA:51912"/>
        <dbReference type="Rhea" id="RHEA-COMP:13257"/>
        <dbReference type="Rhea" id="RHEA-COMP:13258"/>
        <dbReference type="ChEBI" id="CHEBI:15378"/>
        <dbReference type="ChEBI" id="CHEBI:29985"/>
        <dbReference type="ChEBI" id="CHEBI:30616"/>
        <dbReference type="ChEBI" id="CHEBI:43474"/>
        <dbReference type="ChEBI" id="CHEBI:136572"/>
        <dbReference type="ChEBI" id="CHEBI:456216"/>
        <dbReference type="EC" id="6.3.2.17"/>
    </reaction>
</comment>
<evidence type="ECO:0000256" key="21">
    <source>
        <dbReference type="ARBA" id="ARBA00049161"/>
    </source>
</evidence>
<evidence type="ECO:0000256" key="4">
    <source>
        <dbReference type="ARBA" id="ARBA00005150"/>
    </source>
</evidence>
<evidence type="ECO:0000256" key="14">
    <source>
        <dbReference type="ARBA" id="ARBA00022909"/>
    </source>
</evidence>